<evidence type="ECO:0000313" key="1">
    <source>
        <dbReference type="EMBL" id="TCM68376.1"/>
    </source>
</evidence>
<dbReference type="OrthoDB" id="7056795at2"/>
<dbReference type="AlphaFoldDB" id="A0A4R1XWG8"/>
<dbReference type="CDD" id="cd00229">
    <property type="entry name" value="SGNH_hydrolase"/>
    <property type="match status" value="1"/>
</dbReference>
<name>A0A4R1XWG8_ACICA</name>
<dbReference type="InterPro" id="IPR036514">
    <property type="entry name" value="SGNH_hydro_sf"/>
</dbReference>
<dbReference type="EMBL" id="SLVJ01000005">
    <property type="protein sequence ID" value="TCM68376.1"/>
    <property type="molecule type" value="Genomic_DNA"/>
</dbReference>
<gene>
    <name evidence="1" type="ORF">EC844_10579</name>
</gene>
<comment type="caution">
    <text evidence="1">The sequence shown here is derived from an EMBL/GenBank/DDBJ whole genome shotgun (WGS) entry which is preliminary data.</text>
</comment>
<organism evidence="1 2">
    <name type="scientific">Acinetobacter calcoaceticus</name>
    <dbReference type="NCBI Taxonomy" id="471"/>
    <lineage>
        <taxon>Bacteria</taxon>
        <taxon>Pseudomonadati</taxon>
        <taxon>Pseudomonadota</taxon>
        <taxon>Gammaproteobacteria</taxon>
        <taxon>Moraxellales</taxon>
        <taxon>Moraxellaceae</taxon>
        <taxon>Acinetobacter</taxon>
        <taxon>Acinetobacter calcoaceticus/baumannii complex</taxon>
    </lineage>
</organism>
<protein>
    <submittedName>
        <fullName evidence="1">Lysophospholipase L1-like esterase</fullName>
    </submittedName>
</protein>
<dbReference type="Gene3D" id="3.40.50.1110">
    <property type="entry name" value="SGNH hydrolase"/>
    <property type="match status" value="1"/>
</dbReference>
<sequence>MIKRNIRLKEVGVNVNRVCEPSVEYLKNCPKLNKDESYYLSTDGEGNQFSVIGNKSNREIFLLGASTVESMYIKHSMRPHSVLEKILLENGCDYEVKNLGASGTQVLNIINQIINKLSQKQGALVIITLPSNDFGPLRYKQGYFSTHLHHATVLPAKDLKVEKNSNLDLNLYTRNLGLIKAICEQLELNLIFTSICYTTSVDDLKILNNLAREFCIDKNIPFLDLEEEFSKNQDFFYDKLHFLPKGSQFYASKIFDFIKSDLIIDSKKKLEIYDFKYEGSLSDSIIWSEVFDVSSQSEVKLIIDFDHIVDSNNPALITVDYHCKPIKASLTKSPNDEIGYYKYVSGIKGRRIEEVYDITVPVNCTKIKIGLRAWGRKGIVVHNAEVIVLSH</sequence>
<dbReference type="SUPFAM" id="SSF52266">
    <property type="entry name" value="SGNH hydrolase"/>
    <property type="match status" value="1"/>
</dbReference>
<reference evidence="1 2" key="1">
    <citation type="submission" date="2019-03" db="EMBL/GenBank/DDBJ databases">
        <title>Genomic analyses of the natural microbiome of Caenorhabditis elegans.</title>
        <authorList>
            <person name="Samuel B."/>
        </authorList>
    </citation>
    <scope>NUCLEOTIDE SEQUENCE [LARGE SCALE GENOMIC DNA]</scope>
    <source>
        <strain evidence="1 2">JUb89</strain>
    </source>
</reference>
<dbReference type="GO" id="GO:0016788">
    <property type="term" value="F:hydrolase activity, acting on ester bonds"/>
    <property type="evidence" value="ECO:0007669"/>
    <property type="project" value="UniProtKB-ARBA"/>
</dbReference>
<dbReference type="Proteomes" id="UP000294963">
    <property type="component" value="Unassembled WGS sequence"/>
</dbReference>
<proteinExistence type="predicted"/>
<accession>A0A4R1XWG8</accession>
<keyword evidence="2" id="KW-1185">Reference proteome</keyword>
<evidence type="ECO:0000313" key="2">
    <source>
        <dbReference type="Proteomes" id="UP000294963"/>
    </source>
</evidence>